<dbReference type="RefSeq" id="YP_009346004.1">
    <property type="nucleotide sequence ID" value="NC_033829.1"/>
</dbReference>
<proteinExistence type="predicted"/>
<sequence length="202" mass="24310">MYNIQSNSARFIYTLSNIKPMETIRSEQDHNHNHYQQKYCKLKTNYYLSKVPRSDEKIRYTETDMYSMVRTVLFMYCYEMTPQESLNEIINTGEITFDMATLPKQIKLLNMTIITELLDSLFGENFSHVIGRVLIKCLDEYRNFWRFYPYIPKITFPSALDFVKMSRFMNITMFKYSQVTQFMLNNTMDHKIPMQNNVKHLQ</sequence>
<dbReference type="GeneID" id="31079611"/>
<dbReference type="Proteomes" id="UP000204438">
    <property type="component" value="Segment"/>
</dbReference>
<evidence type="ECO:0000313" key="2">
    <source>
        <dbReference type="Proteomes" id="UP000204438"/>
    </source>
</evidence>
<dbReference type="OrthoDB" id="19701at10239"/>
<evidence type="ECO:0000313" key="1">
    <source>
        <dbReference type="EMBL" id="AQN78608.1"/>
    </source>
</evidence>
<protein>
    <submittedName>
        <fullName evidence="1">ACH96216.1 GrBNV gp61-like protein</fullName>
    </submittedName>
</protein>
<dbReference type="EMBL" id="KX130344">
    <property type="protein sequence ID" value="AQN78608.1"/>
    <property type="molecule type" value="Genomic_DNA"/>
</dbReference>
<accession>A0A1S5VG42</accession>
<keyword evidence="2" id="KW-1185">Reference proteome</keyword>
<organism evidence="1 2">
    <name type="scientific">Kallithea virus</name>
    <dbReference type="NCBI Taxonomy" id="1654582"/>
    <lineage>
        <taxon>Viruses</taxon>
        <taxon>Viruses incertae sedis</taxon>
        <taxon>Naldaviricetes</taxon>
        <taxon>Lefavirales</taxon>
        <taxon>Nudiviridae</taxon>
        <taxon>Alphanudivirus</taxon>
        <taxon>Alphanudivirus dromelanogasteris</taxon>
    </lineage>
</organism>
<name>A0A1S5VG42_9VIRU</name>
<dbReference type="KEGG" id="vg:31079611"/>
<reference evidence="2" key="1">
    <citation type="submission" date="2016-04" db="EMBL/GenBank/DDBJ databases">
        <title>The complete genome of Kallithea virus.</title>
        <authorList>
            <consortium name="DrosEU Consortium"/>
            <person name="Obbard D.J."/>
            <person name="Serga S."/>
            <person name="Kozeretska I."/>
            <person name="Waldron F.M."/>
            <person name="Webster C.L."/>
            <person name="Staubach F."/>
        </authorList>
    </citation>
    <scope>NUCLEOTIDE SEQUENCE [LARGE SCALE GENOMIC DNA]</scope>
</reference>